<evidence type="ECO:0000256" key="1">
    <source>
        <dbReference type="ARBA" id="ARBA00000971"/>
    </source>
</evidence>
<name>A0A1Q3AAI9_ZYGRO</name>
<comment type="similarity">
    <text evidence="2">Belongs to the FKBP-type PPIase family. FKBP3/4 subfamily.</text>
</comment>
<evidence type="ECO:0000256" key="2">
    <source>
        <dbReference type="ARBA" id="ARBA00007838"/>
    </source>
</evidence>
<dbReference type="PROSITE" id="PS50059">
    <property type="entry name" value="FKBP_PPIASE"/>
    <property type="match status" value="1"/>
</dbReference>
<feature type="domain" description="PPIase FKBP-type" evidence="8">
    <location>
        <begin position="357"/>
        <end position="443"/>
    </location>
</feature>
<evidence type="ECO:0000256" key="6">
    <source>
        <dbReference type="PROSITE-ProRule" id="PRU00277"/>
    </source>
</evidence>
<dbReference type="GO" id="GO:0005730">
    <property type="term" value="C:nucleolus"/>
    <property type="evidence" value="ECO:0007669"/>
    <property type="project" value="TreeGrafter"/>
</dbReference>
<dbReference type="Gene3D" id="2.60.120.340">
    <property type="entry name" value="Nucleoplasmin core domain"/>
    <property type="match status" value="1"/>
</dbReference>
<comment type="caution">
    <text evidence="9">The sequence shown here is derived from an EMBL/GenBank/DDBJ whole genome shotgun (WGS) entry which is preliminary data.</text>
</comment>
<feature type="compositionally biased region" description="Acidic residues" evidence="7">
    <location>
        <begin position="220"/>
        <end position="252"/>
    </location>
</feature>
<evidence type="ECO:0000313" key="10">
    <source>
        <dbReference type="Proteomes" id="UP000187013"/>
    </source>
</evidence>
<dbReference type="InterPro" id="IPR041232">
    <property type="entry name" value="NPL"/>
</dbReference>
<evidence type="ECO:0000259" key="8">
    <source>
        <dbReference type="PROSITE" id="PS50059"/>
    </source>
</evidence>
<evidence type="ECO:0000256" key="3">
    <source>
        <dbReference type="ARBA" id="ARBA00023110"/>
    </source>
</evidence>
<dbReference type="InterPro" id="IPR023566">
    <property type="entry name" value="PPIase_Fpr3/Fpr4-like"/>
</dbReference>
<reference evidence="9 10" key="1">
    <citation type="submission" date="2016-08" db="EMBL/GenBank/DDBJ databases">
        <title>Draft genome sequence of allopolyploid Zygosaccharomyces rouxii.</title>
        <authorList>
            <person name="Watanabe J."/>
            <person name="Uehara K."/>
            <person name="Mogi Y."/>
            <person name="Tsukioka Y."/>
        </authorList>
    </citation>
    <scope>NUCLEOTIDE SEQUENCE [LARGE SCALE GENOMIC DNA]</scope>
    <source>
        <strain evidence="9 10">NBRC 110957</strain>
    </source>
</reference>
<keyword evidence="3 5" id="KW-0697">Rotamase</keyword>
<dbReference type="GO" id="GO:0000785">
    <property type="term" value="C:chromatin"/>
    <property type="evidence" value="ECO:0007669"/>
    <property type="project" value="TreeGrafter"/>
</dbReference>
<gene>
    <name evidence="9" type="ORF">ZYGR_0AG06210</name>
</gene>
<proteinExistence type="inferred from homology"/>
<feature type="compositionally biased region" description="Basic and acidic residues" evidence="7">
    <location>
        <begin position="253"/>
        <end position="329"/>
    </location>
</feature>
<dbReference type="GO" id="GO:0003755">
    <property type="term" value="F:peptidyl-prolyl cis-trans isomerase activity"/>
    <property type="evidence" value="ECO:0007669"/>
    <property type="project" value="UniProtKB-KW"/>
</dbReference>
<dbReference type="SUPFAM" id="SSF54534">
    <property type="entry name" value="FKBP-like"/>
    <property type="match status" value="1"/>
</dbReference>
<organism evidence="9 10">
    <name type="scientific">Zygosaccharomyces rouxii</name>
    <dbReference type="NCBI Taxonomy" id="4956"/>
    <lineage>
        <taxon>Eukaryota</taxon>
        <taxon>Fungi</taxon>
        <taxon>Dikarya</taxon>
        <taxon>Ascomycota</taxon>
        <taxon>Saccharomycotina</taxon>
        <taxon>Saccharomycetes</taxon>
        <taxon>Saccharomycetales</taxon>
        <taxon>Saccharomycetaceae</taxon>
        <taxon>Zygosaccharomyces</taxon>
    </lineage>
</organism>
<feature type="compositionally biased region" description="Acidic residues" evidence="7">
    <location>
        <begin position="117"/>
        <end position="146"/>
    </location>
</feature>
<feature type="compositionally biased region" description="Acidic residues" evidence="7">
    <location>
        <begin position="61"/>
        <end position="96"/>
    </location>
</feature>
<dbReference type="Pfam" id="PF00254">
    <property type="entry name" value="FKBP_C"/>
    <property type="match status" value="1"/>
</dbReference>
<evidence type="ECO:0000256" key="5">
    <source>
        <dbReference type="PIRNR" id="PIRNR001473"/>
    </source>
</evidence>
<dbReference type="InterPro" id="IPR001179">
    <property type="entry name" value="PPIase_FKBP_dom"/>
</dbReference>
<dbReference type="Gene3D" id="3.10.50.40">
    <property type="match status" value="1"/>
</dbReference>
<dbReference type="PANTHER" id="PTHR43811:SF19">
    <property type="entry name" value="39 KDA FK506-BINDING NUCLEAR PROTEIN"/>
    <property type="match status" value="1"/>
</dbReference>
<dbReference type="EMBL" id="BDGX01000033">
    <property type="protein sequence ID" value="GAV52630.1"/>
    <property type="molecule type" value="Genomic_DNA"/>
</dbReference>
<feature type="compositionally biased region" description="Basic and acidic residues" evidence="7">
    <location>
        <begin position="97"/>
        <end position="116"/>
    </location>
</feature>
<feature type="region of interest" description="Disordered" evidence="7">
    <location>
        <begin position="186"/>
        <end position="337"/>
    </location>
</feature>
<evidence type="ECO:0000313" key="9">
    <source>
        <dbReference type="EMBL" id="GAV52630.1"/>
    </source>
</evidence>
<evidence type="ECO:0000256" key="4">
    <source>
        <dbReference type="ARBA" id="ARBA00023235"/>
    </source>
</evidence>
<evidence type="ECO:0000256" key="7">
    <source>
        <dbReference type="SAM" id="MobiDB-lite"/>
    </source>
</evidence>
<dbReference type="AlphaFoldDB" id="A0A1Q3AAI9"/>
<keyword evidence="4 5" id="KW-0413">Isomerase</keyword>
<feature type="region of interest" description="Disordered" evidence="7">
    <location>
        <begin position="38"/>
        <end position="152"/>
    </location>
</feature>
<dbReference type="Proteomes" id="UP000187013">
    <property type="component" value="Unassembled WGS sequence"/>
</dbReference>
<dbReference type="InterPro" id="IPR046357">
    <property type="entry name" value="PPIase_dom_sf"/>
</dbReference>
<protein>
    <recommendedName>
        <fullName evidence="5">FK506-binding protein</fullName>
        <ecNumber evidence="5">5.2.1.8</ecNumber>
    </recommendedName>
</protein>
<dbReference type="PIRSF" id="PIRSF001473">
    <property type="entry name" value="FK506-bp_FPR3"/>
    <property type="match status" value="1"/>
</dbReference>
<dbReference type="PANTHER" id="PTHR43811">
    <property type="entry name" value="FKBP-TYPE PEPTIDYL-PROLYL CIS-TRANS ISOMERASE FKPA"/>
    <property type="match status" value="1"/>
</dbReference>
<dbReference type="EC" id="5.2.1.8" evidence="5"/>
<dbReference type="Pfam" id="PF17800">
    <property type="entry name" value="NPL"/>
    <property type="match status" value="1"/>
</dbReference>
<sequence>MSDMLPIATYNLNVEPYTPVPAIDATRPVTIRLTMAAMNPDSYDEDKLPSTLRVIKRNPDYDSDGEVLGDSEEDEEDDEEEEDEDEEEEEEEEEEEDNKKGKKQEGKKAFKGKKEESESESESEGDAQEDDSEEGSEIEDDEEFEEYVLATLSPQTQYQQALDLTIAPEEDVQFVVTGSYAITLSGNYVKHPFDAPFLSESDEEDEEDDHHHHHHHHHDDEDEEDDSDEYDLTPDEDEVINDELDDLEDASDVEGRIEELIDQEDKEKKNKKRKQDEPQESEKTDSKKAKKDKKETEKKEPAEEPKKDAKKDKKEKKVEFKKDLEEGPTKKPKTKALEGGVVIEDRTIGKGAQAKKGSKVGMRYIGKLKNGKVFDKNTSGKPFVFKLGVGEVIKGWDIGVAGMAVGGERRIVIPAPYAYGKQALPGLPANSELTFDVKLVSLK</sequence>
<dbReference type="OrthoDB" id="77911at2759"/>
<accession>A0A1Q3AAI9</accession>
<comment type="catalytic activity">
    <reaction evidence="1 5 6">
        <text>[protein]-peptidylproline (omega=180) = [protein]-peptidylproline (omega=0)</text>
        <dbReference type="Rhea" id="RHEA:16237"/>
        <dbReference type="Rhea" id="RHEA-COMP:10747"/>
        <dbReference type="Rhea" id="RHEA-COMP:10748"/>
        <dbReference type="ChEBI" id="CHEBI:83833"/>
        <dbReference type="ChEBI" id="CHEBI:83834"/>
        <dbReference type="EC" id="5.2.1.8"/>
    </reaction>
</comment>